<name>A0A6A6C6F6_ZASCE</name>
<feature type="region of interest" description="Disordered" evidence="1">
    <location>
        <begin position="253"/>
        <end position="309"/>
    </location>
</feature>
<dbReference type="Proteomes" id="UP000799537">
    <property type="component" value="Unassembled WGS sequence"/>
</dbReference>
<evidence type="ECO:0000313" key="2">
    <source>
        <dbReference type="EMBL" id="KAF2161462.1"/>
    </source>
</evidence>
<feature type="compositionally biased region" description="Polar residues" evidence="1">
    <location>
        <begin position="257"/>
        <end position="276"/>
    </location>
</feature>
<evidence type="ECO:0000313" key="3">
    <source>
        <dbReference type="Proteomes" id="UP000799537"/>
    </source>
</evidence>
<dbReference type="EMBL" id="ML993619">
    <property type="protein sequence ID" value="KAF2161462.1"/>
    <property type="molecule type" value="Genomic_DNA"/>
</dbReference>
<proteinExistence type="predicted"/>
<gene>
    <name evidence="2" type="ORF">M409DRAFT_59164</name>
</gene>
<sequence length="439" mass="49582">MHPATVHNSDTPDEFLSMTHSLATAPSSHTQPTSLITNDMHSEGVDVYITGPDGNAITEHENKFLKDNAAYSGRVFSKLICEEPARETVIHLKFDCNFQLYEADGVAIQICANDIYPDKSKWDFKQLFWIDKADIGLIFVFDQVKLFHRTSITRWEIQMPAETNPHNARTAETAWIEDIDTNSGCITVFVRRGTFSNRTGFMQAREDSEPTWEQYQNMDKPKVIRNAWFTPLEGERGEHTAFQFKNMRVEDIGPSLARSTNPTASDSRLMSTSSHNRLAATHASKRLSRGSPKRSIKRSCPGSSKDRNIGHSARDVIFKAKEKIGWPIDDDDEDDEEVHLPAPIQDVEAAIKQEEDAITTCAAPSAPLRDRESPGTLERRAQYIEQLFRRPSSETDGMSTPAPAALGVEADDELLRLRLEENLIRQQLRKNELQRAAKK</sequence>
<protein>
    <submittedName>
        <fullName evidence="2">Uncharacterized protein</fullName>
    </submittedName>
</protein>
<accession>A0A6A6C6F6</accession>
<organism evidence="2 3">
    <name type="scientific">Zasmidium cellare ATCC 36951</name>
    <dbReference type="NCBI Taxonomy" id="1080233"/>
    <lineage>
        <taxon>Eukaryota</taxon>
        <taxon>Fungi</taxon>
        <taxon>Dikarya</taxon>
        <taxon>Ascomycota</taxon>
        <taxon>Pezizomycotina</taxon>
        <taxon>Dothideomycetes</taxon>
        <taxon>Dothideomycetidae</taxon>
        <taxon>Mycosphaerellales</taxon>
        <taxon>Mycosphaerellaceae</taxon>
        <taxon>Zasmidium</taxon>
    </lineage>
</organism>
<dbReference type="RefSeq" id="XP_033662351.1">
    <property type="nucleotide sequence ID" value="XM_033814111.1"/>
</dbReference>
<keyword evidence="3" id="KW-1185">Reference proteome</keyword>
<dbReference type="AlphaFoldDB" id="A0A6A6C6F6"/>
<feature type="compositionally biased region" description="Basic residues" evidence="1">
    <location>
        <begin position="283"/>
        <end position="297"/>
    </location>
</feature>
<dbReference type="GeneID" id="54567383"/>
<evidence type="ECO:0000256" key="1">
    <source>
        <dbReference type="SAM" id="MobiDB-lite"/>
    </source>
</evidence>
<reference evidence="2" key="1">
    <citation type="journal article" date="2020" name="Stud. Mycol.">
        <title>101 Dothideomycetes genomes: a test case for predicting lifestyles and emergence of pathogens.</title>
        <authorList>
            <person name="Haridas S."/>
            <person name="Albert R."/>
            <person name="Binder M."/>
            <person name="Bloem J."/>
            <person name="Labutti K."/>
            <person name="Salamov A."/>
            <person name="Andreopoulos B."/>
            <person name="Baker S."/>
            <person name="Barry K."/>
            <person name="Bills G."/>
            <person name="Bluhm B."/>
            <person name="Cannon C."/>
            <person name="Castanera R."/>
            <person name="Culley D."/>
            <person name="Daum C."/>
            <person name="Ezra D."/>
            <person name="Gonzalez J."/>
            <person name="Henrissat B."/>
            <person name="Kuo A."/>
            <person name="Liang C."/>
            <person name="Lipzen A."/>
            <person name="Lutzoni F."/>
            <person name="Magnuson J."/>
            <person name="Mondo S."/>
            <person name="Nolan M."/>
            <person name="Ohm R."/>
            <person name="Pangilinan J."/>
            <person name="Park H.-J."/>
            <person name="Ramirez L."/>
            <person name="Alfaro M."/>
            <person name="Sun H."/>
            <person name="Tritt A."/>
            <person name="Yoshinaga Y."/>
            <person name="Zwiers L.-H."/>
            <person name="Turgeon B."/>
            <person name="Goodwin S."/>
            <person name="Spatafora J."/>
            <person name="Crous P."/>
            <person name="Grigoriev I."/>
        </authorList>
    </citation>
    <scope>NUCLEOTIDE SEQUENCE</scope>
    <source>
        <strain evidence="2">ATCC 36951</strain>
    </source>
</reference>